<gene>
    <name evidence="2" type="ORF">CWE06_01965</name>
</gene>
<name>A0A432VY79_9GAMM</name>
<keyword evidence="1" id="KW-0472">Membrane</keyword>
<accession>A0A432VY79</accession>
<organism evidence="2 3">
    <name type="scientific">Aliidiomarina haloalkalitolerans</name>
    <dbReference type="NCBI Taxonomy" id="859059"/>
    <lineage>
        <taxon>Bacteria</taxon>
        <taxon>Pseudomonadati</taxon>
        <taxon>Pseudomonadota</taxon>
        <taxon>Gammaproteobacteria</taxon>
        <taxon>Alteromonadales</taxon>
        <taxon>Idiomarinaceae</taxon>
        <taxon>Aliidiomarina</taxon>
    </lineage>
</organism>
<evidence type="ECO:0000256" key="1">
    <source>
        <dbReference type="SAM" id="Phobius"/>
    </source>
</evidence>
<keyword evidence="1" id="KW-1133">Transmembrane helix</keyword>
<feature type="transmembrane region" description="Helical" evidence="1">
    <location>
        <begin position="50"/>
        <end position="72"/>
    </location>
</feature>
<evidence type="ECO:0000313" key="3">
    <source>
        <dbReference type="Proteomes" id="UP000288212"/>
    </source>
</evidence>
<sequence>MAIINCPGCMKKVSDRAAVCEHCGFMLGAHDAESLARKARTERSIRVNKLVSQQMLAIVFFVAGIGATFYDWSGSQFAAWMPIAGPALAGASFIWYLITRARIYWLKRQK</sequence>
<protein>
    <recommendedName>
        <fullName evidence="4">Zinc ribbon domain-containing protein</fullName>
    </recommendedName>
</protein>
<dbReference type="EMBL" id="PIPI01000001">
    <property type="protein sequence ID" value="RUO21642.1"/>
    <property type="molecule type" value="Genomic_DNA"/>
</dbReference>
<dbReference type="Proteomes" id="UP000288212">
    <property type="component" value="Unassembled WGS sequence"/>
</dbReference>
<reference evidence="2 3" key="1">
    <citation type="journal article" date="2011" name="Front. Microbiol.">
        <title>Genomic signatures of strain selection and enhancement in Bacillus atrophaeus var. globigii, a historical biowarfare simulant.</title>
        <authorList>
            <person name="Gibbons H.S."/>
            <person name="Broomall S.M."/>
            <person name="McNew L.A."/>
            <person name="Daligault H."/>
            <person name="Chapman C."/>
            <person name="Bruce D."/>
            <person name="Karavis M."/>
            <person name="Krepps M."/>
            <person name="McGregor P.A."/>
            <person name="Hong C."/>
            <person name="Park K.H."/>
            <person name="Akmal A."/>
            <person name="Feldman A."/>
            <person name="Lin J.S."/>
            <person name="Chang W.E."/>
            <person name="Higgs B.W."/>
            <person name="Demirev P."/>
            <person name="Lindquist J."/>
            <person name="Liem A."/>
            <person name="Fochler E."/>
            <person name="Read T.D."/>
            <person name="Tapia R."/>
            <person name="Johnson S."/>
            <person name="Bishop-Lilly K.A."/>
            <person name="Detter C."/>
            <person name="Han C."/>
            <person name="Sozhamannan S."/>
            <person name="Rosenzweig C.N."/>
            <person name="Skowronski E.W."/>
        </authorList>
    </citation>
    <scope>NUCLEOTIDE SEQUENCE [LARGE SCALE GENOMIC DNA]</scope>
    <source>
        <strain evidence="2 3">AK5</strain>
    </source>
</reference>
<evidence type="ECO:0008006" key="4">
    <source>
        <dbReference type="Google" id="ProtNLM"/>
    </source>
</evidence>
<keyword evidence="1" id="KW-0812">Transmembrane</keyword>
<keyword evidence="3" id="KW-1185">Reference proteome</keyword>
<dbReference type="RefSeq" id="WP_126790654.1">
    <property type="nucleotide sequence ID" value="NZ_PIPI01000001.1"/>
</dbReference>
<comment type="caution">
    <text evidence="2">The sequence shown here is derived from an EMBL/GenBank/DDBJ whole genome shotgun (WGS) entry which is preliminary data.</text>
</comment>
<evidence type="ECO:0000313" key="2">
    <source>
        <dbReference type="EMBL" id="RUO21642.1"/>
    </source>
</evidence>
<proteinExistence type="predicted"/>
<feature type="transmembrane region" description="Helical" evidence="1">
    <location>
        <begin position="78"/>
        <end position="98"/>
    </location>
</feature>
<dbReference type="AlphaFoldDB" id="A0A432VY79"/>
<dbReference type="OrthoDB" id="8685152at2"/>